<evidence type="ECO:0000256" key="1">
    <source>
        <dbReference type="SAM" id="Coils"/>
    </source>
</evidence>
<keyword evidence="2" id="KW-1133">Transmembrane helix</keyword>
<dbReference type="RefSeq" id="WP_271021928.1">
    <property type="nucleotide sequence ID" value="NZ_JAQHXR010000005.1"/>
</dbReference>
<name>A0ABT4VFS6_9HELI</name>
<protein>
    <submittedName>
        <fullName evidence="3">Uncharacterized protein</fullName>
    </submittedName>
</protein>
<comment type="caution">
    <text evidence="3">The sequence shown here is derived from an EMBL/GenBank/DDBJ whole genome shotgun (WGS) entry which is preliminary data.</text>
</comment>
<keyword evidence="2" id="KW-0812">Transmembrane</keyword>
<evidence type="ECO:0000313" key="3">
    <source>
        <dbReference type="EMBL" id="MDA3969568.1"/>
    </source>
</evidence>
<dbReference type="Proteomes" id="UP001210261">
    <property type="component" value="Unassembled WGS sequence"/>
</dbReference>
<accession>A0ABT4VFS6</accession>
<organism evidence="3 4">
    <name type="scientific">Helicobacter ibis</name>
    <dbReference type="NCBI Taxonomy" id="2962633"/>
    <lineage>
        <taxon>Bacteria</taxon>
        <taxon>Pseudomonadati</taxon>
        <taxon>Campylobacterota</taxon>
        <taxon>Epsilonproteobacteria</taxon>
        <taxon>Campylobacterales</taxon>
        <taxon>Helicobacteraceae</taxon>
        <taxon>Helicobacter</taxon>
    </lineage>
</organism>
<evidence type="ECO:0000256" key="2">
    <source>
        <dbReference type="SAM" id="Phobius"/>
    </source>
</evidence>
<evidence type="ECO:0000313" key="4">
    <source>
        <dbReference type="Proteomes" id="UP001210261"/>
    </source>
</evidence>
<reference evidence="3 4" key="1">
    <citation type="submission" date="2023-01" db="EMBL/GenBank/DDBJ databases">
        <title>Description of Helicobacter ibis sp. nov. isolated from faecal droppings of black-faced ibis (Theristicus melanopis).</title>
        <authorList>
            <person name="Lopez-Cantillo M."/>
            <person name="Vidal-Veuthey B."/>
            <person name="Mella A."/>
            <person name="De La Haba R."/>
            <person name="Collado L."/>
        </authorList>
    </citation>
    <scope>NUCLEOTIDE SEQUENCE [LARGE SCALE GENOMIC DNA]</scope>
    <source>
        <strain evidence="3 4">A82</strain>
    </source>
</reference>
<keyword evidence="4" id="KW-1185">Reference proteome</keyword>
<feature type="coiled-coil region" evidence="1">
    <location>
        <begin position="46"/>
        <end position="91"/>
    </location>
</feature>
<proteinExistence type="predicted"/>
<sequence length="92" mass="10974">MEYVEFIKLMLSDGSFNSGVLVGFIFGCFCMGWHKDKEIKNRWREIEDKNEQLDKAERRRVEELEDKRKEIKELKEEIASLKIALSAREFKS</sequence>
<gene>
    <name evidence="3" type="ORF">PF021_07795</name>
</gene>
<keyword evidence="2" id="KW-0472">Membrane</keyword>
<feature type="transmembrane region" description="Helical" evidence="2">
    <location>
        <begin position="16"/>
        <end position="34"/>
    </location>
</feature>
<dbReference type="EMBL" id="JAQHXR010000005">
    <property type="protein sequence ID" value="MDA3969568.1"/>
    <property type="molecule type" value="Genomic_DNA"/>
</dbReference>
<keyword evidence="1" id="KW-0175">Coiled coil</keyword>